<reference evidence="2" key="2">
    <citation type="submission" date="2014-03" db="EMBL/GenBank/DDBJ databases">
        <authorList>
            <person name="Genoscope - CEA"/>
        </authorList>
    </citation>
    <scope>NUCLEOTIDE SEQUENCE</scope>
</reference>
<dbReference type="GO" id="GO:0015074">
    <property type="term" value="P:DNA integration"/>
    <property type="evidence" value="ECO:0007669"/>
    <property type="project" value="InterPro"/>
</dbReference>
<proteinExistence type="predicted"/>
<organism evidence="2 3">
    <name type="scientific">Oncorhynchus mykiss</name>
    <name type="common">Rainbow trout</name>
    <name type="synonym">Salmo gairdneri</name>
    <dbReference type="NCBI Taxonomy" id="8022"/>
    <lineage>
        <taxon>Eukaryota</taxon>
        <taxon>Metazoa</taxon>
        <taxon>Chordata</taxon>
        <taxon>Craniata</taxon>
        <taxon>Vertebrata</taxon>
        <taxon>Euteleostomi</taxon>
        <taxon>Actinopterygii</taxon>
        <taxon>Neopterygii</taxon>
        <taxon>Teleostei</taxon>
        <taxon>Protacanthopterygii</taxon>
        <taxon>Salmoniformes</taxon>
        <taxon>Salmonidae</taxon>
        <taxon>Salmoninae</taxon>
        <taxon>Oncorhynchus</taxon>
    </lineage>
</organism>
<dbReference type="AlphaFoldDB" id="A0A060YEM6"/>
<protein>
    <recommendedName>
        <fullName evidence="1">Transposase Tc1-like domain-containing protein</fullName>
    </recommendedName>
</protein>
<reference evidence="2" key="1">
    <citation type="journal article" date="2014" name="Nat. Commun.">
        <title>The rainbow trout genome provides novel insights into evolution after whole-genome duplication in vertebrates.</title>
        <authorList>
            <person name="Berthelot C."/>
            <person name="Brunet F."/>
            <person name="Chalopin D."/>
            <person name="Juanchich A."/>
            <person name="Bernard M."/>
            <person name="Noel B."/>
            <person name="Bento P."/>
            <person name="Da Silva C."/>
            <person name="Labadie K."/>
            <person name="Alberti A."/>
            <person name="Aury J.M."/>
            <person name="Louis A."/>
            <person name="Dehais P."/>
            <person name="Bardou P."/>
            <person name="Montfort J."/>
            <person name="Klopp C."/>
            <person name="Cabau C."/>
            <person name="Gaspin C."/>
            <person name="Thorgaard G.H."/>
            <person name="Boussaha M."/>
            <person name="Quillet E."/>
            <person name="Guyomard R."/>
            <person name="Galiana D."/>
            <person name="Bobe J."/>
            <person name="Volff J.N."/>
            <person name="Genet C."/>
            <person name="Wincker P."/>
            <person name="Jaillon O."/>
            <person name="Roest Crollius H."/>
            <person name="Guiguen Y."/>
        </authorList>
    </citation>
    <scope>NUCLEOTIDE SEQUENCE [LARGE SCALE GENOMIC DNA]</scope>
</reference>
<feature type="domain" description="Transposase Tc1-like" evidence="1">
    <location>
        <begin position="56"/>
        <end position="117"/>
    </location>
</feature>
<dbReference type="PaxDb" id="8022-A0A060YEM6"/>
<feature type="non-terminal residue" evidence="2">
    <location>
        <position position="127"/>
    </location>
</feature>
<dbReference type="InterPro" id="IPR009057">
    <property type="entry name" value="Homeodomain-like_sf"/>
</dbReference>
<name>A0A060YEM6_ONCMY</name>
<dbReference type="SUPFAM" id="SSF46689">
    <property type="entry name" value="Homeodomain-like"/>
    <property type="match status" value="1"/>
</dbReference>
<dbReference type="Pfam" id="PF01498">
    <property type="entry name" value="HTH_Tnp_Tc3_2"/>
    <property type="match status" value="1"/>
</dbReference>
<sequence length="127" mass="14949">MAHQCELWQKGLLCVSVVSRAWRRYQETVQYIRRRGGGRRRATTQQQDRYLRLCARRSTARALQNDLQQATNVHVSAQTVRNRLHEGGMRPRRPQVGVVLTAQHRAGRLAFAREHQDWQSRPWRPVL</sequence>
<accession>A0A060YEM6</accession>
<evidence type="ECO:0000259" key="1">
    <source>
        <dbReference type="Pfam" id="PF01498"/>
    </source>
</evidence>
<dbReference type="GO" id="GO:0003677">
    <property type="term" value="F:DNA binding"/>
    <property type="evidence" value="ECO:0007669"/>
    <property type="project" value="InterPro"/>
</dbReference>
<dbReference type="GO" id="GO:0006313">
    <property type="term" value="P:DNA transposition"/>
    <property type="evidence" value="ECO:0007669"/>
    <property type="project" value="InterPro"/>
</dbReference>
<dbReference type="InterPro" id="IPR002492">
    <property type="entry name" value="Transposase_Tc1-like"/>
</dbReference>
<evidence type="ECO:0000313" key="2">
    <source>
        <dbReference type="EMBL" id="CDQ90408.1"/>
    </source>
</evidence>
<dbReference type="EMBL" id="FR910493">
    <property type="protein sequence ID" value="CDQ90408.1"/>
    <property type="molecule type" value="Genomic_DNA"/>
</dbReference>
<gene>
    <name evidence="2" type="ORF">GSONMT00018495001</name>
</gene>
<dbReference type="STRING" id="8022.A0A060YEM6"/>
<dbReference type="Proteomes" id="UP000193380">
    <property type="component" value="Unassembled WGS sequence"/>
</dbReference>
<evidence type="ECO:0000313" key="3">
    <source>
        <dbReference type="Proteomes" id="UP000193380"/>
    </source>
</evidence>